<dbReference type="OrthoDB" id="5386290at2"/>
<accession>A0A133KHZ3</accession>
<dbReference type="Gene3D" id="2.40.420.10">
    <property type="entry name" value="conserved putative lor/sdh protein from methanococcus maripaludis s2 domain"/>
    <property type="match status" value="1"/>
</dbReference>
<organism evidence="3 4">
    <name type="scientific">Anaerococcus tetradius</name>
    <dbReference type="NCBI Taxonomy" id="33036"/>
    <lineage>
        <taxon>Bacteria</taxon>
        <taxon>Bacillati</taxon>
        <taxon>Bacillota</taxon>
        <taxon>Tissierellia</taxon>
        <taxon>Tissierellales</taxon>
        <taxon>Peptoniphilaceae</taxon>
        <taxon>Anaerococcus</taxon>
    </lineage>
</organism>
<dbReference type="STRING" id="33036.HMPREF3200_00281"/>
<evidence type="ECO:0000313" key="4">
    <source>
        <dbReference type="Proteomes" id="UP000070383"/>
    </source>
</evidence>
<evidence type="ECO:0000313" key="3">
    <source>
        <dbReference type="EMBL" id="KWZ79223.1"/>
    </source>
</evidence>
<name>A0A133KHZ3_9FIRM</name>
<evidence type="ECO:0000259" key="1">
    <source>
        <dbReference type="Pfam" id="PF21570"/>
    </source>
</evidence>
<keyword evidence="4" id="KW-1185">Reference proteome</keyword>
<protein>
    <recommendedName>
        <fullName evidence="5">LOR/SDH bifunctional protein</fullName>
    </recommendedName>
</protein>
<proteinExistence type="predicted"/>
<evidence type="ECO:0000259" key="2">
    <source>
        <dbReference type="Pfam" id="PF21571"/>
    </source>
</evidence>
<feature type="domain" description="Arginine dihydrolase ArgZ/ArgE-like C-terminal first subdomain" evidence="2">
    <location>
        <begin position="50"/>
        <end position="128"/>
    </location>
</feature>
<dbReference type="Proteomes" id="UP000070383">
    <property type="component" value="Unassembled WGS sequence"/>
</dbReference>
<dbReference type="PATRIC" id="fig|33036.3.peg.284"/>
<dbReference type="InterPro" id="IPR048963">
    <property type="entry name" value="ArgZ/ArgE-like_C_2nd"/>
</dbReference>
<dbReference type="AlphaFoldDB" id="A0A133KHZ3"/>
<dbReference type="RefSeq" id="WP_060928939.1">
    <property type="nucleotide sequence ID" value="NZ_CAMPNK010000029.1"/>
</dbReference>
<evidence type="ECO:0008006" key="5">
    <source>
        <dbReference type="Google" id="ProtNLM"/>
    </source>
</evidence>
<comment type="caution">
    <text evidence="3">The sequence shown here is derived from an EMBL/GenBank/DDBJ whole genome shotgun (WGS) entry which is preliminary data.</text>
</comment>
<feature type="domain" description="Arginine dihydrolase ArgZ/ArgE-like C-terminal second subdomain" evidence="1">
    <location>
        <begin position="146"/>
        <end position="358"/>
    </location>
</feature>
<dbReference type="Pfam" id="PF21570">
    <property type="entry name" value="ArgZ-like_C_2nd"/>
    <property type="match status" value="1"/>
</dbReference>
<sequence>MDYKFEMPKYFPKEFDERFDKYPNAKLVEVEKDGISPEGYHALSVFPEYFKINGKWVLALQSRMDTVAVVNDEAGKERVDVVEFRNLKKGDKVVLGRKEDGSEGIYVYTEGFVDKTEKEEATFGFREGRSRETAFSKDYDELYEILKYEKKNKGFVTWVLGTATSLDEDSDDALARIVENGYANAIFCGTAAVAYDLERAKFNTVEGQKEYLKIQNTRENFYEIINRVNEAGSIAEYVEKEGIKTGFVQAAVRNKVKLVIAGTIRDRYTFKDTYNNVYEAQDAMRSNIKKSSTVIMSSAILFTIATGNMTPSYNEINGVIRPVFMYTVDIQEFAVNKLSDRGTLTAKSMVTNSQDFVKNIDRNINRK</sequence>
<dbReference type="Pfam" id="PF21571">
    <property type="entry name" value="ArgZ-like_C_1st"/>
    <property type="match status" value="1"/>
</dbReference>
<dbReference type="Gene3D" id="3.40.50.10690">
    <property type="entry name" value="putative lor/sdh protein like domains"/>
    <property type="match status" value="1"/>
</dbReference>
<gene>
    <name evidence="3" type="ORF">HMPREF3200_00281</name>
</gene>
<reference evidence="4" key="1">
    <citation type="submission" date="2016-01" db="EMBL/GenBank/DDBJ databases">
        <authorList>
            <person name="Mitreva M."/>
            <person name="Pepin K.H."/>
            <person name="Mihindukulasuriya K.A."/>
            <person name="Fulton R."/>
            <person name="Fronick C."/>
            <person name="O'Laughlin M."/>
            <person name="Miner T."/>
            <person name="Herter B."/>
            <person name="Rosa B.A."/>
            <person name="Cordes M."/>
            <person name="Tomlinson C."/>
            <person name="Wollam A."/>
            <person name="Palsikar V.B."/>
            <person name="Mardis E.R."/>
            <person name="Wilson R.K."/>
        </authorList>
    </citation>
    <scope>NUCLEOTIDE SEQUENCE [LARGE SCALE GENOMIC DNA]</scope>
    <source>
        <strain evidence="4">MJR8151</strain>
    </source>
</reference>
<dbReference type="InterPro" id="IPR048964">
    <property type="entry name" value="ArgZ/ArgE-like_C_1st"/>
</dbReference>
<dbReference type="EMBL" id="LRPM01000005">
    <property type="protein sequence ID" value="KWZ79223.1"/>
    <property type="molecule type" value="Genomic_DNA"/>
</dbReference>